<evidence type="ECO:0000313" key="2">
    <source>
        <dbReference type="Proteomes" id="UP000037069"/>
    </source>
</evidence>
<keyword evidence="2" id="KW-1185">Reference proteome</keyword>
<reference evidence="1 2" key="1">
    <citation type="journal article" date="2015" name="Nat. Commun.">
        <title>Lucilia cuprina genome unlocks parasitic fly biology to underpin future interventions.</title>
        <authorList>
            <person name="Anstead C.A."/>
            <person name="Korhonen P.K."/>
            <person name="Young N.D."/>
            <person name="Hall R.S."/>
            <person name="Jex A.R."/>
            <person name="Murali S.C."/>
            <person name="Hughes D.S."/>
            <person name="Lee S.F."/>
            <person name="Perry T."/>
            <person name="Stroehlein A.J."/>
            <person name="Ansell B.R."/>
            <person name="Breugelmans B."/>
            <person name="Hofmann A."/>
            <person name="Qu J."/>
            <person name="Dugan S."/>
            <person name="Lee S.L."/>
            <person name="Chao H."/>
            <person name="Dinh H."/>
            <person name="Han Y."/>
            <person name="Doddapaneni H.V."/>
            <person name="Worley K.C."/>
            <person name="Muzny D.M."/>
            <person name="Ioannidis P."/>
            <person name="Waterhouse R.M."/>
            <person name="Zdobnov E.M."/>
            <person name="James P.J."/>
            <person name="Bagnall N.H."/>
            <person name="Kotze A.C."/>
            <person name="Gibbs R.A."/>
            <person name="Richards S."/>
            <person name="Batterham P."/>
            <person name="Gasser R.B."/>
        </authorList>
    </citation>
    <scope>NUCLEOTIDE SEQUENCE [LARGE SCALE GENOMIC DNA]</scope>
    <source>
        <strain evidence="1 2">LS</strain>
        <tissue evidence="1">Full body</tissue>
    </source>
</reference>
<dbReference type="Proteomes" id="UP000037069">
    <property type="component" value="Unassembled WGS sequence"/>
</dbReference>
<organism evidence="1 2">
    <name type="scientific">Lucilia cuprina</name>
    <name type="common">Green bottle fly</name>
    <name type="synonym">Australian sheep blowfly</name>
    <dbReference type="NCBI Taxonomy" id="7375"/>
    <lineage>
        <taxon>Eukaryota</taxon>
        <taxon>Metazoa</taxon>
        <taxon>Ecdysozoa</taxon>
        <taxon>Arthropoda</taxon>
        <taxon>Hexapoda</taxon>
        <taxon>Insecta</taxon>
        <taxon>Pterygota</taxon>
        <taxon>Neoptera</taxon>
        <taxon>Endopterygota</taxon>
        <taxon>Diptera</taxon>
        <taxon>Brachycera</taxon>
        <taxon>Muscomorpha</taxon>
        <taxon>Oestroidea</taxon>
        <taxon>Calliphoridae</taxon>
        <taxon>Luciliinae</taxon>
        <taxon>Lucilia</taxon>
    </lineage>
</organism>
<sequence length="164" mass="19562">MFIVALFHTPNTDRQIYTYSQPACEKNPKQESGFLLSSKRVLNSSQRNLQKQMRSFFCFSLHIKTSELHDTHIFRTRKASYDKCYQKLSYEMMEKEIKNVILKTQDGCSCMNTYAFICCDEFSLATKTLRIKNKDEEYMFVNFKTSKIYAKEEPNRRKFLYQTL</sequence>
<dbReference type="AlphaFoldDB" id="A0A0L0CK86"/>
<protein>
    <submittedName>
        <fullName evidence="1">Uncharacterized protein</fullName>
    </submittedName>
</protein>
<gene>
    <name evidence="1" type="ORF">FF38_05041</name>
</gene>
<name>A0A0L0CK86_LUCCU</name>
<proteinExistence type="predicted"/>
<dbReference type="EMBL" id="JRES01000292">
    <property type="protein sequence ID" value="KNC32676.1"/>
    <property type="molecule type" value="Genomic_DNA"/>
</dbReference>
<comment type="caution">
    <text evidence="1">The sequence shown here is derived from an EMBL/GenBank/DDBJ whole genome shotgun (WGS) entry which is preliminary data.</text>
</comment>
<evidence type="ECO:0000313" key="1">
    <source>
        <dbReference type="EMBL" id="KNC32676.1"/>
    </source>
</evidence>
<accession>A0A0L0CK86</accession>